<feature type="signal peptide" evidence="1">
    <location>
        <begin position="1"/>
        <end position="23"/>
    </location>
</feature>
<evidence type="ECO:0000259" key="2">
    <source>
        <dbReference type="SMART" id="SM00198"/>
    </source>
</evidence>
<dbReference type="Proteomes" id="UP000198287">
    <property type="component" value="Unassembled WGS sequence"/>
</dbReference>
<reference evidence="3 4" key="1">
    <citation type="submission" date="2015-12" db="EMBL/GenBank/DDBJ databases">
        <title>The genome of Folsomia candida.</title>
        <authorList>
            <person name="Faddeeva A."/>
            <person name="Derks M.F."/>
            <person name="Anvar Y."/>
            <person name="Smit S."/>
            <person name="Van Straalen N."/>
            <person name="Roelofs D."/>
        </authorList>
    </citation>
    <scope>NUCLEOTIDE SEQUENCE [LARGE SCALE GENOMIC DNA]</scope>
    <source>
        <strain evidence="3 4">VU population</strain>
        <tissue evidence="3">Whole body</tissue>
    </source>
</reference>
<keyword evidence="4" id="KW-1185">Reference proteome</keyword>
<keyword evidence="1" id="KW-0732">Signal</keyword>
<protein>
    <submittedName>
        <fullName evidence="3">Golgi-associated plant pathogenesis-related protein 1</fullName>
    </submittedName>
</protein>
<organism evidence="3 4">
    <name type="scientific">Folsomia candida</name>
    <name type="common">Springtail</name>
    <dbReference type="NCBI Taxonomy" id="158441"/>
    <lineage>
        <taxon>Eukaryota</taxon>
        <taxon>Metazoa</taxon>
        <taxon>Ecdysozoa</taxon>
        <taxon>Arthropoda</taxon>
        <taxon>Hexapoda</taxon>
        <taxon>Collembola</taxon>
        <taxon>Entomobryomorpha</taxon>
        <taxon>Isotomoidea</taxon>
        <taxon>Isotomidae</taxon>
        <taxon>Proisotominae</taxon>
        <taxon>Folsomia</taxon>
    </lineage>
</organism>
<dbReference type="Gene3D" id="3.40.33.10">
    <property type="entry name" value="CAP"/>
    <property type="match status" value="1"/>
</dbReference>
<dbReference type="InterPro" id="IPR035940">
    <property type="entry name" value="CAP_sf"/>
</dbReference>
<dbReference type="AlphaFoldDB" id="A0A226DD37"/>
<dbReference type="OMA" id="KERRAWF"/>
<dbReference type="STRING" id="158441.A0A226DD37"/>
<dbReference type="SMART" id="SM00198">
    <property type="entry name" value="SCP"/>
    <property type="match status" value="1"/>
</dbReference>
<dbReference type="SUPFAM" id="SSF55797">
    <property type="entry name" value="PR-1-like"/>
    <property type="match status" value="1"/>
</dbReference>
<feature type="domain" description="SCP" evidence="2">
    <location>
        <begin position="35"/>
        <end position="168"/>
    </location>
</feature>
<dbReference type="InterPro" id="IPR001283">
    <property type="entry name" value="CRISP-related"/>
</dbReference>
<feature type="chain" id="PRO_5013279723" evidence="1">
    <location>
        <begin position="24"/>
        <end position="226"/>
    </location>
</feature>
<name>A0A226DD37_FOLCA</name>
<sequence length="226" mass="25928">MPHPNLIFILTFTLLLLPHDVLNQSKPFTPQEMRDARLEALKWNNIFRKWHNGTPTMTLNDELNDAAQQRAEYFISGKPIPTTIGENVYKRLKERRAWFDAKNETEGAVKTWYFELCTVKKFPFGEAGKFRQVVWSDSVKLGIGVARNPSDSEVVVVGHYFPHGNTKGQFKKKVGKLRCRKDVICNGNISQEHVDEHTCRGGINSPSTWLPHLVVVVTTYYIIRTT</sequence>
<comment type="caution">
    <text evidence="3">The sequence shown here is derived from an EMBL/GenBank/DDBJ whole genome shotgun (WGS) entry which is preliminary data.</text>
</comment>
<dbReference type="EMBL" id="LNIX01000022">
    <property type="protein sequence ID" value="OXA43442.1"/>
    <property type="molecule type" value="Genomic_DNA"/>
</dbReference>
<dbReference type="Pfam" id="PF00188">
    <property type="entry name" value="CAP"/>
    <property type="match status" value="1"/>
</dbReference>
<proteinExistence type="predicted"/>
<gene>
    <name evidence="3" type="ORF">Fcan01_21826</name>
</gene>
<evidence type="ECO:0000313" key="3">
    <source>
        <dbReference type="EMBL" id="OXA43442.1"/>
    </source>
</evidence>
<dbReference type="InterPro" id="IPR014044">
    <property type="entry name" value="CAP_dom"/>
</dbReference>
<accession>A0A226DD37</accession>
<evidence type="ECO:0000313" key="4">
    <source>
        <dbReference type="Proteomes" id="UP000198287"/>
    </source>
</evidence>
<dbReference type="PANTHER" id="PTHR10334">
    <property type="entry name" value="CYSTEINE-RICH SECRETORY PROTEIN-RELATED"/>
    <property type="match status" value="1"/>
</dbReference>
<evidence type="ECO:0000256" key="1">
    <source>
        <dbReference type="SAM" id="SignalP"/>
    </source>
</evidence>
<dbReference type="OrthoDB" id="337038at2759"/>